<dbReference type="InterPro" id="IPR000555">
    <property type="entry name" value="JAMM/MPN+_dom"/>
</dbReference>
<name>A0ABR2CTK1_9ROSI</name>
<protein>
    <recommendedName>
        <fullName evidence="2">JAB1/MPN/MOV34 metalloenzyme domain-containing protein</fullName>
    </recommendedName>
</protein>
<evidence type="ECO:0000313" key="3">
    <source>
        <dbReference type="EMBL" id="KAK8523106.1"/>
    </source>
</evidence>
<dbReference type="PANTHER" id="PTHR10410">
    <property type="entry name" value="EUKARYOTIC TRANSLATION INITIATION FACTOR 3 -RELATED"/>
    <property type="match status" value="1"/>
</dbReference>
<proteinExistence type="predicted"/>
<reference evidence="3 4" key="1">
    <citation type="journal article" date="2024" name="G3 (Bethesda)">
        <title>Genome assembly of Hibiscus sabdariffa L. provides insights into metabolisms of medicinal natural products.</title>
        <authorList>
            <person name="Kim T."/>
        </authorList>
    </citation>
    <scope>NUCLEOTIDE SEQUENCE [LARGE SCALE GENOMIC DNA]</scope>
    <source>
        <strain evidence="3">TK-2024</strain>
        <tissue evidence="3">Old leaves</tissue>
    </source>
</reference>
<evidence type="ECO:0000313" key="4">
    <source>
        <dbReference type="Proteomes" id="UP001472677"/>
    </source>
</evidence>
<keyword evidence="4" id="KW-1185">Reference proteome</keyword>
<keyword evidence="1" id="KW-0472">Membrane</keyword>
<evidence type="ECO:0000256" key="1">
    <source>
        <dbReference type="SAM" id="Phobius"/>
    </source>
</evidence>
<dbReference type="InterPro" id="IPR050242">
    <property type="entry name" value="JAMM_MPN+_peptidase_M67A"/>
</dbReference>
<feature type="transmembrane region" description="Helical" evidence="1">
    <location>
        <begin position="133"/>
        <end position="152"/>
    </location>
</feature>
<sequence>MRMSTWIFSSATSRFKGQARSDGAIEVMGLVQGKTDANPIIVEDVLALPVEGTGTRVNAQADAYEYMADYSQTNKQFQEPFLAVVIDPTRTVSAIKVEIGAFRTYPEGYKPPDYPMVKQFSEGAFRSRLFLSLWLKPFPNILVSLMLMFPLARENNFYKKKVNMTPGFIV</sequence>
<dbReference type="EMBL" id="JBBPBM010000043">
    <property type="protein sequence ID" value="KAK8523106.1"/>
    <property type="molecule type" value="Genomic_DNA"/>
</dbReference>
<keyword evidence="1" id="KW-0812">Transmembrane</keyword>
<dbReference type="Proteomes" id="UP001472677">
    <property type="component" value="Unassembled WGS sequence"/>
</dbReference>
<organism evidence="3 4">
    <name type="scientific">Hibiscus sabdariffa</name>
    <name type="common">roselle</name>
    <dbReference type="NCBI Taxonomy" id="183260"/>
    <lineage>
        <taxon>Eukaryota</taxon>
        <taxon>Viridiplantae</taxon>
        <taxon>Streptophyta</taxon>
        <taxon>Embryophyta</taxon>
        <taxon>Tracheophyta</taxon>
        <taxon>Spermatophyta</taxon>
        <taxon>Magnoliopsida</taxon>
        <taxon>eudicotyledons</taxon>
        <taxon>Gunneridae</taxon>
        <taxon>Pentapetalae</taxon>
        <taxon>rosids</taxon>
        <taxon>malvids</taxon>
        <taxon>Malvales</taxon>
        <taxon>Malvaceae</taxon>
        <taxon>Malvoideae</taxon>
        <taxon>Hibiscus</taxon>
    </lineage>
</organism>
<gene>
    <name evidence="3" type="ORF">V6N12_047638</name>
</gene>
<dbReference type="Gene3D" id="3.40.140.10">
    <property type="entry name" value="Cytidine Deaminase, domain 2"/>
    <property type="match status" value="2"/>
</dbReference>
<evidence type="ECO:0000259" key="2">
    <source>
        <dbReference type="Pfam" id="PF01398"/>
    </source>
</evidence>
<comment type="caution">
    <text evidence="3">The sequence shown here is derived from an EMBL/GenBank/DDBJ whole genome shotgun (WGS) entry which is preliminary data.</text>
</comment>
<dbReference type="Pfam" id="PF01398">
    <property type="entry name" value="JAB"/>
    <property type="match status" value="1"/>
</dbReference>
<keyword evidence="1" id="KW-1133">Transmembrane helix</keyword>
<accession>A0ABR2CTK1</accession>
<feature type="domain" description="JAB1/MPN/MOV34 metalloenzyme" evidence="2">
    <location>
        <begin position="21"/>
        <end position="78"/>
    </location>
</feature>